<organism evidence="1 2">
    <name type="scientific">Holothuria leucospilota</name>
    <name type="common">Black long sea cucumber</name>
    <name type="synonym">Mertensiothuria leucospilota</name>
    <dbReference type="NCBI Taxonomy" id="206669"/>
    <lineage>
        <taxon>Eukaryota</taxon>
        <taxon>Metazoa</taxon>
        <taxon>Echinodermata</taxon>
        <taxon>Eleutherozoa</taxon>
        <taxon>Echinozoa</taxon>
        <taxon>Holothuroidea</taxon>
        <taxon>Aspidochirotacea</taxon>
        <taxon>Aspidochirotida</taxon>
        <taxon>Holothuriidae</taxon>
        <taxon>Holothuria</taxon>
    </lineage>
</organism>
<dbReference type="EMBL" id="JAIZAY010000760">
    <property type="protein sequence ID" value="KAJ8017985.1"/>
    <property type="molecule type" value="Genomic_DNA"/>
</dbReference>
<proteinExistence type="predicted"/>
<keyword evidence="2" id="KW-1185">Reference proteome</keyword>
<evidence type="ECO:0000313" key="1">
    <source>
        <dbReference type="EMBL" id="KAJ8017985.1"/>
    </source>
</evidence>
<name>A0A9Q0YB16_HOLLE</name>
<protein>
    <submittedName>
        <fullName evidence="1">Uncharacterized protein</fullName>
    </submittedName>
</protein>
<dbReference type="AlphaFoldDB" id="A0A9Q0YB16"/>
<comment type="caution">
    <text evidence="1">The sequence shown here is derived from an EMBL/GenBank/DDBJ whole genome shotgun (WGS) entry which is preliminary data.</text>
</comment>
<reference evidence="1" key="1">
    <citation type="submission" date="2021-10" db="EMBL/GenBank/DDBJ databases">
        <title>Tropical sea cucumber genome reveals ecological adaptation and Cuvierian tubules defense mechanism.</title>
        <authorList>
            <person name="Chen T."/>
        </authorList>
    </citation>
    <scope>NUCLEOTIDE SEQUENCE</scope>
    <source>
        <strain evidence="1">Nanhai2018</strain>
        <tissue evidence="1">Muscle</tissue>
    </source>
</reference>
<evidence type="ECO:0000313" key="2">
    <source>
        <dbReference type="Proteomes" id="UP001152320"/>
    </source>
</evidence>
<gene>
    <name evidence="1" type="ORF">HOLleu_44278</name>
</gene>
<sequence length="82" mass="9326">MAPSLQEAFQSLSPHHQVLSPVQKMVEISQQEIFVMSTGTVKSLVKTRRIVHHSVKIMLILLHRRVILHLCPKAPHGRTLCQ</sequence>
<dbReference type="Proteomes" id="UP001152320">
    <property type="component" value="Unassembled WGS sequence"/>
</dbReference>
<accession>A0A9Q0YB16</accession>